<dbReference type="EMBL" id="JAJJPB010000001">
    <property type="protein sequence ID" value="MCC9293583.1"/>
    <property type="molecule type" value="Genomic_DNA"/>
</dbReference>
<evidence type="ECO:0000256" key="1">
    <source>
        <dbReference type="ARBA" id="ARBA00010923"/>
    </source>
</evidence>
<feature type="domain" description="Type I restriction modification DNA specificity" evidence="4">
    <location>
        <begin position="5"/>
        <end position="186"/>
    </location>
</feature>
<keyword evidence="5" id="KW-0378">Hydrolase</keyword>
<dbReference type="InterPro" id="IPR044946">
    <property type="entry name" value="Restrct_endonuc_typeI_TRD_sf"/>
</dbReference>
<dbReference type="GO" id="GO:0004519">
    <property type="term" value="F:endonuclease activity"/>
    <property type="evidence" value="ECO:0007669"/>
    <property type="project" value="UniProtKB-KW"/>
</dbReference>
<evidence type="ECO:0000259" key="4">
    <source>
        <dbReference type="Pfam" id="PF01420"/>
    </source>
</evidence>
<dbReference type="Pfam" id="PF01420">
    <property type="entry name" value="Methylase_S"/>
    <property type="match status" value="2"/>
</dbReference>
<keyword evidence="2" id="KW-0680">Restriction system</keyword>
<keyword evidence="5" id="KW-0255">Endonuclease</keyword>
<feature type="domain" description="Type I restriction modification DNA specificity" evidence="4">
    <location>
        <begin position="220"/>
        <end position="367"/>
    </location>
</feature>
<comment type="similarity">
    <text evidence="1">Belongs to the type-I restriction system S methylase family.</text>
</comment>
<evidence type="ECO:0000256" key="3">
    <source>
        <dbReference type="ARBA" id="ARBA00023125"/>
    </source>
</evidence>
<dbReference type="Gene3D" id="3.90.220.20">
    <property type="entry name" value="DNA methylase specificity domains"/>
    <property type="match status" value="2"/>
</dbReference>
<dbReference type="SUPFAM" id="SSF116734">
    <property type="entry name" value="DNA methylase specificity domain"/>
    <property type="match status" value="2"/>
</dbReference>
<comment type="caution">
    <text evidence="5">The sequence shown here is derived from an EMBL/GenBank/DDBJ whole genome shotgun (WGS) entry which is preliminary data.</text>
</comment>
<evidence type="ECO:0000313" key="5">
    <source>
        <dbReference type="EMBL" id="MCC9293583.1"/>
    </source>
</evidence>
<reference evidence="5" key="1">
    <citation type="submission" date="2021-11" db="EMBL/GenBank/DDBJ databases">
        <authorList>
            <person name="Qingchun L."/>
            <person name="Dong Z."/>
            <person name="Zongwei Q."/>
            <person name="Jia Z."/>
            <person name="Duotao L."/>
        </authorList>
    </citation>
    <scope>NUCLEOTIDE SEQUENCE</scope>
    <source>
        <strain evidence="5">WLY-B-L2</strain>
    </source>
</reference>
<accession>A0ABS8N451</accession>
<dbReference type="PANTHER" id="PTHR30408">
    <property type="entry name" value="TYPE-1 RESTRICTION ENZYME ECOKI SPECIFICITY PROTEIN"/>
    <property type="match status" value="1"/>
</dbReference>
<evidence type="ECO:0000313" key="6">
    <source>
        <dbReference type="Proteomes" id="UP001165422"/>
    </source>
</evidence>
<proteinExistence type="inferred from homology"/>
<dbReference type="InterPro" id="IPR052021">
    <property type="entry name" value="Type-I_RS_S_subunit"/>
</dbReference>
<dbReference type="RefSeq" id="WP_229980594.1">
    <property type="nucleotide sequence ID" value="NZ_JAJJPB010000001.1"/>
</dbReference>
<protein>
    <submittedName>
        <fullName evidence="5">Restriction endonuclease subunit S</fullName>
        <ecNumber evidence="5">3.1.21.-</ecNumber>
    </submittedName>
</protein>
<gene>
    <name evidence="5" type="ORF">LN736_01675</name>
</gene>
<keyword evidence="6" id="KW-1185">Reference proteome</keyword>
<evidence type="ECO:0000256" key="2">
    <source>
        <dbReference type="ARBA" id="ARBA00022747"/>
    </source>
</evidence>
<name>A0ABS8N451_9CLOT</name>
<dbReference type="Proteomes" id="UP001165422">
    <property type="component" value="Unassembled WGS sequence"/>
</dbReference>
<keyword evidence="5" id="KW-0540">Nuclease</keyword>
<dbReference type="InterPro" id="IPR000055">
    <property type="entry name" value="Restrct_endonuc_typeI_TRD"/>
</dbReference>
<dbReference type="EC" id="3.1.21.-" evidence="5"/>
<organism evidence="5 6">
    <name type="scientific">Clostridium aromativorans</name>
    <dbReference type="NCBI Taxonomy" id="2836848"/>
    <lineage>
        <taxon>Bacteria</taxon>
        <taxon>Bacillati</taxon>
        <taxon>Bacillota</taxon>
        <taxon>Clostridia</taxon>
        <taxon>Eubacteriales</taxon>
        <taxon>Clostridiaceae</taxon>
        <taxon>Clostridium</taxon>
    </lineage>
</organism>
<keyword evidence="3" id="KW-0238">DNA-binding</keyword>
<dbReference type="GO" id="GO:0016787">
    <property type="term" value="F:hydrolase activity"/>
    <property type="evidence" value="ECO:0007669"/>
    <property type="project" value="UniProtKB-KW"/>
</dbReference>
<sequence>MGNLWEKAKLGRICSRISRGSSVKITEEICKESVVPFVRSHNIGDGIFIYEGLSFIEYSAAERIKSVKLEKGDILINMRLSSSLRFTLVPEDIIGGMVNQHVSVIRVKKNIIDPIFLKYFLMWDKTQNLLISMVMKGSVRTTLTKKAIENLEIYIPPMDQQKKIAFILSSLDNKIKLNNQMNKVINEMANAIFQYCFVDFIPFSQDEFRKSELGNIPGCWRIEKMKDIVPVTDGTHESPKKEEAGYKLITSRNIKNNSIEFKNVNFISKEDFKRINIRSRVEKLDILITMIGSIGNTLLVQDECIDYTIKNVGLIKTSSNKEMAEFIFMYLSSDRMKNYIKTRITGNSQKYISLTELRNIPVIVPPGNVIIKFNRLISKLYKKMAQNNFINSNLTNIRDISLSKLVSGKILLEDIT</sequence>
<dbReference type="PANTHER" id="PTHR30408:SF13">
    <property type="entry name" value="TYPE I RESTRICTION ENZYME HINDI SPECIFICITY SUBUNIT"/>
    <property type="match status" value="1"/>
</dbReference>